<reference evidence="1 2" key="3">
    <citation type="journal article" date="2016" name="Sci. Rep.">
        <title>Genome-wide diversity and gene expression profiling of Babesia microti isolates identify polymorphic genes that mediate host-pathogen interactions.</title>
        <authorList>
            <person name="Silva J.C."/>
            <person name="Cornillot E."/>
            <person name="McCracken C."/>
            <person name="Usmani-Brown S."/>
            <person name="Dwivedi A."/>
            <person name="Ifeonu O.O."/>
            <person name="Crabtree J."/>
            <person name="Gotia H.T."/>
            <person name="Virji A.Z."/>
            <person name="Reynes C."/>
            <person name="Colinge J."/>
            <person name="Kumar V."/>
            <person name="Lawres L."/>
            <person name="Pazzi J.E."/>
            <person name="Pablo J.V."/>
            <person name="Hung C."/>
            <person name="Brancato J."/>
            <person name="Kumari P."/>
            <person name="Orvis J."/>
            <person name="Tretina K."/>
            <person name="Chibucos M."/>
            <person name="Ott S."/>
            <person name="Sadzewicz L."/>
            <person name="Sengamalay N."/>
            <person name="Shetty A.C."/>
            <person name="Su Q."/>
            <person name="Tallon L."/>
            <person name="Fraser C.M."/>
            <person name="Frutos R."/>
            <person name="Molina D.M."/>
            <person name="Krause P.J."/>
            <person name="Ben Mamoun C."/>
        </authorList>
    </citation>
    <scope>NUCLEOTIDE SEQUENCE [LARGE SCALE GENOMIC DNA]</scope>
    <source>
        <strain evidence="1 2">RI</strain>
    </source>
</reference>
<dbReference type="EMBL" id="LN871599">
    <property type="protein sequence ID" value="CCF75766.1"/>
    <property type="molecule type" value="Genomic_DNA"/>
</dbReference>
<accession>I7ISN7</accession>
<dbReference type="AlphaFoldDB" id="I7ISN7"/>
<dbReference type="RefSeq" id="XP_012650174.1">
    <property type="nucleotide sequence ID" value="XM_012794720.1"/>
</dbReference>
<reference evidence="1 2" key="1">
    <citation type="journal article" date="2012" name="Nucleic Acids Res.">
        <title>Sequencing of the smallest Apicomplexan genome from the human pathogen Babesia microti.</title>
        <authorList>
            <person name="Cornillot E."/>
            <person name="Hadj-Kaddour K."/>
            <person name="Dassouli A."/>
            <person name="Noel B."/>
            <person name="Ranwez V."/>
            <person name="Vacherie B."/>
            <person name="Augagneur Y."/>
            <person name="Bres V."/>
            <person name="Duclos A."/>
            <person name="Randazzo S."/>
            <person name="Carcy B."/>
            <person name="Debierre-Grockiego F."/>
            <person name="Delbecq S."/>
            <person name="Moubri-Menage K."/>
            <person name="Shams-Eldin H."/>
            <person name="Usmani-Brown S."/>
            <person name="Bringaud F."/>
            <person name="Wincker P."/>
            <person name="Vivares C.P."/>
            <person name="Schwarz R.T."/>
            <person name="Schetters T.P."/>
            <person name="Krause P.J."/>
            <person name="Gorenflot A."/>
            <person name="Berry V."/>
            <person name="Barbe V."/>
            <person name="Ben Mamoun C."/>
        </authorList>
    </citation>
    <scope>NUCLEOTIDE SEQUENCE [LARGE SCALE GENOMIC DNA]</scope>
    <source>
        <strain evidence="1 2">RI</strain>
    </source>
</reference>
<name>I7ISN7_BABMR</name>
<organism evidence="1 2">
    <name type="scientific">Babesia microti (strain RI)</name>
    <dbReference type="NCBI Taxonomy" id="1133968"/>
    <lineage>
        <taxon>Eukaryota</taxon>
        <taxon>Sar</taxon>
        <taxon>Alveolata</taxon>
        <taxon>Apicomplexa</taxon>
        <taxon>Aconoidasida</taxon>
        <taxon>Piroplasmida</taxon>
        <taxon>Babesiidae</taxon>
        <taxon>Babesia</taxon>
    </lineage>
</organism>
<protein>
    <submittedName>
        <fullName evidence="1">Uncharacterized protein</fullName>
    </submittedName>
</protein>
<evidence type="ECO:0000313" key="1">
    <source>
        <dbReference type="EMBL" id="CCF75766.1"/>
    </source>
</evidence>
<reference evidence="1 2" key="2">
    <citation type="journal article" date="2013" name="PLoS ONE">
        <title>Whole genome mapping and re-organization of the nuclear and mitochondrial genomes of Babesia microti isolates.</title>
        <authorList>
            <person name="Cornillot E."/>
            <person name="Dassouli A."/>
            <person name="Garg A."/>
            <person name="Pachikara N."/>
            <person name="Randazzo S."/>
            <person name="Depoix D."/>
            <person name="Carcy B."/>
            <person name="Delbecq S."/>
            <person name="Frutos R."/>
            <person name="Silva J.C."/>
            <person name="Sutton R."/>
            <person name="Krause P.J."/>
            <person name="Mamoun C.B."/>
        </authorList>
    </citation>
    <scope>NUCLEOTIDE SEQUENCE [LARGE SCALE GENOMIC DNA]</scope>
    <source>
        <strain evidence="1 2">RI</strain>
    </source>
</reference>
<sequence>MTDDPVMSTSLRVLEFPELSGRHSLLHRSLIIGDSIDLDLEDPIPKITVGGALTFYGKESSLGSSQLIVKITDTGASLFGFADKKYIFTSTMQS</sequence>
<dbReference type="VEuPathDB" id="PiroplasmaDB:BmR1_04g07900"/>
<evidence type="ECO:0000313" key="2">
    <source>
        <dbReference type="Proteomes" id="UP000002899"/>
    </source>
</evidence>
<dbReference type="KEGG" id="bmic:BmR1_04g07900"/>
<proteinExistence type="predicted"/>
<dbReference type="Proteomes" id="UP000002899">
    <property type="component" value="Chromosome IV"/>
</dbReference>
<keyword evidence="2" id="KW-1185">Reference proteome</keyword>
<dbReference type="GeneID" id="24426219"/>